<dbReference type="EMBL" id="BAABHF010000016">
    <property type="protein sequence ID" value="GAA4490915.1"/>
    <property type="molecule type" value="Genomic_DNA"/>
</dbReference>
<evidence type="ECO:0000313" key="1">
    <source>
        <dbReference type="EMBL" id="GAA4490915.1"/>
    </source>
</evidence>
<organism evidence="1 2">
    <name type="scientific">Actinoallomurus oryzae</name>
    <dbReference type="NCBI Taxonomy" id="502180"/>
    <lineage>
        <taxon>Bacteria</taxon>
        <taxon>Bacillati</taxon>
        <taxon>Actinomycetota</taxon>
        <taxon>Actinomycetes</taxon>
        <taxon>Streptosporangiales</taxon>
        <taxon>Thermomonosporaceae</taxon>
        <taxon>Actinoallomurus</taxon>
    </lineage>
</organism>
<name>A0ABP8PT32_9ACTN</name>
<comment type="caution">
    <text evidence="1">The sequence shown here is derived from an EMBL/GenBank/DDBJ whole genome shotgun (WGS) entry which is preliminary data.</text>
</comment>
<accession>A0ABP8PT32</accession>
<sequence length="79" mass="8382">MTGSLHADTEHQRVGRQYGLIERVVKDDSADLSGTVGVAVHELEQSRAQVIDDPSEIRAGTRGAAVLHGLTVDAPHAVN</sequence>
<dbReference type="Proteomes" id="UP001500503">
    <property type="component" value="Unassembled WGS sequence"/>
</dbReference>
<keyword evidence="2" id="KW-1185">Reference proteome</keyword>
<reference evidence="2" key="1">
    <citation type="journal article" date="2019" name="Int. J. Syst. Evol. Microbiol.">
        <title>The Global Catalogue of Microorganisms (GCM) 10K type strain sequencing project: providing services to taxonomists for standard genome sequencing and annotation.</title>
        <authorList>
            <consortium name="The Broad Institute Genomics Platform"/>
            <consortium name="The Broad Institute Genome Sequencing Center for Infectious Disease"/>
            <person name="Wu L."/>
            <person name="Ma J."/>
        </authorList>
    </citation>
    <scope>NUCLEOTIDE SEQUENCE [LARGE SCALE GENOMIC DNA]</scope>
    <source>
        <strain evidence="2">JCM 17933</strain>
    </source>
</reference>
<evidence type="ECO:0000313" key="2">
    <source>
        <dbReference type="Proteomes" id="UP001500503"/>
    </source>
</evidence>
<protein>
    <submittedName>
        <fullName evidence="1">Uncharacterized protein</fullName>
    </submittedName>
</protein>
<proteinExistence type="predicted"/>
<gene>
    <name evidence="1" type="ORF">GCM10023191_023860</name>
</gene>